<dbReference type="EMBL" id="AKFT01000050">
    <property type="protein sequence ID" value="EJF46738.1"/>
    <property type="molecule type" value="Genomic_DNA"/>
</dbReference>
<sequence>MRLFKAKSKKSDFWARPGMMPTAAGEAAGDHAVKARRWRRLVKANFIAFPFAVLALVMVVAQLVTITGAGRDDTGGDGVPTVVRAEALDTVSDWLSSKNPPLTEAKVIGWDGATKLTWPDTTDKKDRTYDVWVAHVLVSSGSDLYRAGVEVSLEGASASVVGTPSLDMIPPAEDSSATTTNSVLWPGTTAVSAPDAVDRAVQAWAQAYVSGDSKKLTTVMADPDASHSYLPISGVTRATATVNGAAYHAYGRGKEPDTSVLMVSATLSAERDGLDKPAQITFDLLISDPTTGSARVTAWGAPGTGPTLSPYVNAVGAGAGDSLKSPTATASTSESPTANSTATSTPTSSPTPKKN</sequence>
<accession>J1HMD7</accession>
<feature type="transmembrane region" description="Helical" evidence="2">
    <location>
        <begin position="44"/>
        <end position="64"/>
    </location>
</feature>
<evidence type="ECO:0000256" key="2">
    <source>
        <dbReference type="SAM" id="Phobius"/>
    </source>
</evidence>
<proteinExistence type="predicted"/>
<keyword evidence="2" id="KW-0472">Membrane</keyword>
<protein>
    <submittedName>
        <fullName evidence="3">Uncharacterized protein</fullName>
    </submittedName>
</protein>
<gene>
    <name evidence="3" type="ORF">HMPREF1318_0665</name>
</gene>
<organism evidence="3 4">
    <name type="scientific">Actinomyces massiliensis F0489</name>
    <dbReference type="NCBI Taxonomy" id="1125718"/>
    <lineage>
        <taxon>Bacteria</taxon>
        <taxon>Bacillati</taxon>
        <taxon>Actinomycetota</taxon>
        <taxon>Actinomycetes</taxon>
        <taxon>Actinomycetales</taxon>
        <taxon>Actinomycetaceae</taxon>
        <taxon>Actinomyces</taxon>
    </lineage>
</organism>
<keyword evidence="2" id="KW-1133">Transmembrane helix</keyword>
<reference evidence="3 4" key="1">
    <citation type="submission" date="2012-05" db="EMBL/GenBank/DDBJ databases">
        <authorList>
            <person name="Harkins D.M."/>
            <person name="Madupu R."/>
            <person name="Durkin A.S."/>
            <person name="Torralba M."/>
            <person name="Methe B."/>
            <person name="Sutton G.G."/>
            <person name="Nelson K.E."/>
        </authorList>
    </citation>
    <scope>NUCLEOTIDE SEQUENCE [LARGE SCALE GENOMIC DNA]</scope>
    <source>
        <strain evidence="3 4">F0489</strain>
    </source>
</reference>
<name>J1HMD7_9ACTO</name>
<keyword evidence="2" id="KW-0812">Transmembrane</keyword>
<comment type="caution">
    <text evidence="3">The sequence shown here is derived from an EMBL/GenBank/DDBJ whole genome shotgun (WGS) entry which is preliminary data.</text>
</comment>
<dbReference type="OrthoDB" id="5126438at2"/>
<evidence type="ECO:0000256" key="1">
    <source>
        <dbReference type="SAM" id="MobiDB-lite"/>
    </source>
</evidence>
<dbReference type="AlphaFoldDB" id="J1HMD7"/>
<dbReference type="Proteomes" id="UP000002941">
    <property type="component" value="Unassembled WGS sequence"/>
</dbReference>
<feature type="compositionally biased region" description="Low complexity" evidence="1">
    <location>
        <begin position="325"/>
        <end position="355"/>
    </location>
</feature>
<dbReference type="PATRIC" id="fig|1125718.3.peg.731"/>
<keyword evidence="4" id="KW-1185">Reference proteome</keyword>
<dbReference type="RefSeq" id="WP_008730364.1">
    <property type="nucleotide sequence ID" value="NZ_AKFT01000050.1"/>
</dbReference>
<feature type="region of interest" description="Disordered" evidence="1">
    <location>
        <begin position="316"/>
        <end position="355"/>
    </location>
</feature>
<evidence type="ECO:0000313" key="3">
    <source>
        <dbReference type="EMBL" id="EJF46738.1"/>
    </source>
</evidence>
<evidence type="ECO:0000313" key="4">
    <source>
        <dbReference type="Proteomes" id="UP000002941"/>
    </source>
</evidence>
<dbReference type="eggNOG" id="ENOG5033AUR">
    <property type="taxonomic scope" value="Bacteria"/>
</dbReference>